<evidence type="ECO:0000256" key="1">
    <source>
        <dbReference type="ARBA" id="ARBA00007749"/>
    </source>
</evidence>
<gene>
    <name evidence="6" type="ORF">FE257_003983</name>
</gene>
<reference evidence="6" key="2">
    <citation type="submission" date="2020-02" db="EMBL/GenBank/DDBJ databases">
        <authorList>
            <person name="Gilchrist C.L.M."/>
            <person name="Chooi Y.-H."/>
        </authorList>
    </citation>
    <scope>NUCLEOTIDE SEQUENCE</scope>
    <source>
        <strain evidence="6">MST-FP2251</strain>
    </source>
</reference>
<dbReference type="PANTHER" id="PTHR42978:SF5">
    <property type="entry name" value="METALLO-BETA-LACTAMASE DOMAIN-CONTAINING PROTEIN"/>
    <property type="match status" value="1"/>
</dbReference>
<dbReference type="AlphaFoldDB" id="A0AAD4CS18"/>
<comment type="caution">
    <text evidence="6">The sequence shown here is derived from an EMBL/GenBank/DDBJ whole genome shotgun (WGS) entry which is preliminary data.</text>
</comment>
<dbReference type="Proteomes" id="UP001194746">
    <property type="component" value="Unassembled WGS sequence"/>
</dbReference>
<name>A0AAD4CS18_ASPNN</name>
<dbReference type="CDD" id="cd07730">
    <property type="entry name" value="metallo-hydrolase-like_MBL-fold"/>
    <property type="match status" value="1"/>
</dbReference>
<dbReference type="Pfam" id="PF00753">
    <property type="entry name" value="Lactamase_B"/>
    <property type="match status" value="1"/>
</dbReference>
<feature type="domain" description="Metallo-beta-lactamase" evidence="5">
    <location>
        <begin position="51"/>
        <end position="271"/>
    </location>
</feature>
<comment type="similarity">
    <text evidence="1">Belongs to the metallo-beta-lactamase superfamily.</text>
</comment>
<dbReference type="SUPFAM" id="SSF56281">
    <property type="entry name" value="Metallo-hydrolase/oxidoreductase"/>
    <property type="match status" value="1"/>
</dbReference>
<dbReference type="PANTHER" id="PTHR42978">
    <property type="entry name" value="QUORUM-QUENCHING LACTONASE YTNP-RELATED-RELATED"/>
    <property type="match status" value="1"/>
</dbReference>
<dbReference type="InterPro" id="IPR001279">
    <property type="entry name" value="Metallo-B-lactamas"/>
</dbReference>
<accession>A0AAD4CS18</accession>
<keyword evidence="2" id="KW-0479">Metal-binding</keyword>
<reference evidence="6" key="1">
    <citation type="journal article" date="2019" name="Beilstein J. Org. Chem.">
        <title>Nanangenines: drimane sesquiterpenoids as the dominant metabolite cohort of a novel Australian fungus, Aspergillus nanangensis.</title>
        <authorList>
            <person name="Lacey H.J."/>
            <person name="Gilchrist C.L.M."/>
            <person name="Crombie A."/>
            <person name="Kalaitzis J.A."/>
            <person name="Vuong D."/>
            <person name="Rutledge P.J."/>
            <person name="Turner P."/>
            <person name="Pitt J.I."/>
            <person name="Lacey E."/>
            <person name="Chooi Y.H."/>
            <person name="Piggott A.M."/>
        </authorList>
    </citation>
    <scope>NUCLEOTIDE SEQUENCE</scope>
    <source>
        <strain evidence="6">MST-FP2251</strain>
    </source>
</reference>
<dbReference type="Gene3D" id="3.60.15.10">
    <property type="entry name" value="Ribonuclease Z/Hydroxyacylglutathione hydrolase-like"/>
    <property type="match status" value="1"/>
</dbReference>
<dbReference type="GO" id="GO:0046872">
    <property type="term" value="F:metal ion binding"/>
    <property type="evidence" value="ECO:0007669"/>
    <property type="project" value="UniProtKB-KW"/>
</dbReference>
<keyword evidence="4" id="KW-0862">Zinc</keyword>
<evidence type="ECO:0000313" key="7">
    <source>
        <dbReference type="Proteomes" id="UP001194746"/>
    </source>
</evidence>
<evidence type="ECO:0000256" key="4">
    <source>
        <dbReference type="ARBA" id="ARBA00022833"/>
    </source>
</evidence>
<dbReference type="EMBL" id="VCAU01000018">
    <property type="protein sequence ID" value="KAF9891516.1"/>
    <property type="molecule type" value="Genomic_DNA"/>
</dbReference>
<proteinExistence type="inferred from homology"/>
<protein>
    <recommendedName>
        <fullName evidence="5">Metallo-beta-lactamase domain-containing protein</fullName>
    </recommendedName>
</protein>
<dbReference type="GO" id="GO:0016787">
    <property type="term" value="F:hydrolase activity"/>
    <property type="evidence" value="ECO:0007669"/>
    <property type="project" value="UniProtKB-KW"/>
</dbReference>
<dbReference type="InterPro" id="IPR036866">
    <property type="entry name" value="RibonucZ/Hydroxyglut_hydro"/>
</dbReference>
<sequence>MGSHNQPPNLNIPPSSNTCDLFLIDTTCDILSSSSSLIEPEIKGHEFLNLPTYSFYLHNPRSNKRILFDMGCRKDWWNLPPAVSSAIAEKGIPGLRVTSDIDEILTAGGIDPASIDAVVWSHFHYDHTGNASRFPPSTDVVVGPGFKSAFLPGYPENPKSPFFSADFEGRQLNEISFNDSSPRIGQFQSLDYFADGSFYLLNTPGHTPGHISALVRVTPDTFVFLGGDISHFPGMYRPSEHIPMPEWVPPETKLDSRLPCPCPCALFMACHPGGAATEEEAQSSAAKPFYRPSSHANSWYEDPVEAQRSVHGLMEFDADENVFVAIAHDPALREVKPCFPEGTLNGWKTAEWKKRSHWYFLNELPVEGKVGREKLVDGRWKDGERVA</sequence>
<evidence type="ECO:0000259" key="5">
    <source>
        <dbReference type="SMART" id="SM00849"/>
    </source>
</evidence>
<evidence type="ECO:0000313" key="6">
    <source>
        <dbReference type="EMBL" id="KAF9891516.1"/>
    </source>
</evidence>
<keyword evidence="7" id="KW-1185">Reference proteome</keyword>
<keyword evidence="3" id="KW-0378">Hydrolase</keyword>
<organism evidence="6 7">
    <name type="scientific">Aspergillus nanangensis</name>
    <dbReference type="NCBI Taxonomy" id="2582783"/>
    <lineage>
        <taxon>Eukaryota</taxon>
        <taxon>Fungi</taxon>
        <taxon>Dikarya</taxon>
        <taxon>Ascomycota</taxon>
        <taxon>Pezizomycotina</taxon>
        <taxon>Eurotiomycetes</taxon>
        <taxon>Eurotiomycetidae</taxon>
        <taxon>Eurotiales</taxon>
        <taxon>Aspergillaceae</taxon>
        <taxon>Aspergillus</taxon>
        <taxon>Aspergillus subgen. Circumdati</taxon>
    </lineage>
</organism>
<dbReference type="InterPro" id="IPR051013">
    <property type="entry name" value="MBL_superfamily_lactonases"/>
</dbReference>
<evidence type="ECO:0000256" key="3">
    <source>
        <dbReference type="ARBA" id="ARBA00022801"/>
    </source>
</evidence>
<dbReference type="SMART" id="SM00849">
    <property type="entry name" value="Lactamase_B"/>
    <property type="match status" value="1"/>
</dbReference>
<evidence type="ECO:0000256" key="2">
    <source>
        <dbReference type="ARBA" id="ARBA00022723"/>
    </source>
</evidence>